<dbReference type="eggNOG" id="COG2243">
    <property type="taxonomic scope" value="Bacteria"/>
</dbReference>
<evidence type="ECO:0000256" key="4">
    <source>
        <dbReference type="ARBA" id="ARBA00022603"/>
    </source>
</evidence>
<dbReference type="KEGG" id="mgm:Mmc1_3131"/>
<dbReference type="PIRSF" id="PIRSF036427">
    <property type="entry name" value="Precrrn-2_mtase"/>
    <property type="match status" value="1"/>
</dbReference>
<evidence type="ECO:0000313" key="9">
    <source>
        <dbReference type="EMBL" id="ABK45621.1"/>
    </source>
</evidence>
<dbReference type="RefSeq" id="WP_011714684.1">
    <property type="nucleotide sequence ID" value="NC_008576.1"/>
</dbReference>
<gene>
    <name evidence="9" type="ordered locus">Mmc1_3131</name>
</gene>
<dbReference type="Gene3D" id="3.30.950.10">
    <property type="entry name" value="Methyltransferase, Cobalt-precorrin-4 Transmethylase, Domain 2"/>
    <property type="match status" value="1"/>
</dbReference>
<dbReference type="InterPro" id="IPR006364">
    <property type="entry name" value="CobI/CbiL/CobIJ_dom"/>
</dbReference>
<reference evidence="9 10" key="2">
    <citation type="journal article" date="2012" name="Int. J. Syst. Evol. Microbiol.">
        <title>Magnetococcus marinus gen. nov., sp. nov., a marine, magnetotactic bacterium that represents a novel lineage (Magnetococcaceae fam. nov.; Magnetococcales ord. nov.) at the base of the Alphaproteobacteria.</title>
        <authorList>
            <person name="Bazylinski D.A."/>
            <person name="Williams T.J."/>
            <person name="Lefevre C.T."/>
            <person name="Berg R.J."/>
            <person name="Zhang C.L."/>
            <person name="Bowser S.S."/>
            <person name="Dean A.J."/>
            <person name="Beveridge T.J."/>
        </authorList>
    </citation>
    <scope>NUCLEOTIDE SEQUENCE [LARGE SCALE GENOMIC DNA]</scope>
    <source>
        <strain evidence="10">ATCC BAA-1437 / JCM 17883 / MC-1</strain>
    </source>
</reference>
<accession>A0LCC8</accession>
<evidence type="ECO:0000256" key="7">
    <source>
        <dbReference type="PIRNR" id="PIRNR036427"/>
    </source>
</evidence>
<evidence type="ECO:0000256" key="2">
    <source>
        <dbReference type="ARBA" id="ARBA00005879"/>
    </source>
</evidence>
<dbReference type="PANTHER" id="PTHR43467:SF2">
    <property type="entry name" value="COBALT-PRECORRIN-2 C(20)-METHYLTRANSFERASE"/>
    <property type="match status" value="1"/>
</dbReference>
<dbReference type="InterPro" id="IPR012382">
    <property type="entry name" value="CobI/CbiL"/>
</dbReference>
<dbReference type="HOGENOM" id="CLU_076014_2_1_5"/>
<dbReference type="Proteomes" id="UP000002586">
    <property type="component" value="Chromosome"/>
</dbReference>
<dbReference type="EMBL" id="CP000471">
    <property type="protein sequence ID" value="ABK45621.1"/>
    <property type="molecule type" value="Genomic_DNA"/>
</dbReference>
<dbReference type="GO" id="GO:0009236">
    <property type="term" value="P:cobalamin biosynthetic process"/>
    <property type="evidence" value="ECO:0007669"/>
    <property type="project" value="UniProtKB-UniRule"/>
</dbReference>
<keyword evidence="3" id="KW-0169">Cobalamin biosynthesis</keyword>
<dbReference type="InterPro" id="IPR000878">
    <property type="entry name" value="4pyrrol_Mease"/>
</dbReference>
<dbReference type="UniPathway" id="UPA00148"/>
<dbReference type="EC" id="2.1.1.151" evidence="9"/>
<dbReference type="SUPFAM" id="SSF53790">
    <property type="entry name" value="Tetrapyrrole methylase"/>
    <property type="match status" value="1"/>
</dbReference>
<dbReference type="STRING" id="156889.Mmc1_3131"/>
<dbReference type="CDD" id="cd11645">
    <property type="entry name" value="Precorrin_2_C20_MT"/>
    <property type="match status" value="1"/>
</dbReference>
<keyword evidence="4 9" id="KW-0489">Methyltransferase</keyword>
<keyword evidence="5 9" id="KW-0808">Transferase</keyword>
<sequence length="252" mass="27466">MPTQQGRLIGVSLGPGDPQWITRGAWSALQSAAHWTYPVKKSGAESYALEIVQRSGLAIPARNTALVFPMTKDAEILAKSWAVAGRQVLELLNGGEDVLFLVEGDASTYSTFNHVRRAVQALDGGVAVEVIPGVTSFNAAAARLQDVLCDQDETVAIVPAAYGVAVIEQLLAQFDTIALLKVNPVLDQVLDMLQQKGIIEHARFVEKAGSEQEWLVEDVRTLRGRKVSYLSLMLVHNPNRVKPTLQRGCRKK</sequence>
<dbReference type="AlphaFoldDB" id="A0LCC8"/>
<feature type="domain" description="Tetrapyrrole methylase" evidence="8">
    <location>
        <begin position="7"/>
        <end position="216"/>
    </location>
</feature>
<protein>
    <submittedName>
        <fullName evidence="9">Cobalt-factor II C20-methyltransferase</fullName>
        <ecNumber evidence="9">2.1.1.151</ecNumber>
    </submittedName>
</protein>
<proteinExistence type="inferred from homology"/>
<dbReference type="NCBIfam" id="TIGR01467">
    <property type="entry name" value="cobI_cbiL"/>
    <property type="match status" value="1"/>
</dbReference>
<dbReference type="InterPro" id="IPR014776">
    <property type="entry name" value="4pyrrole_Mease_sub2"/>
</dbReference>
<dbReference type="Pfam" id="PF00590">
    <property type="entry name" value="TP_methylase"/>
    <property type="match status" value="1"/>
</dbReference>
<reference evidence="10" key="1">
    <citation type="journal article" date="2009" name="Appl. Environ. Microbiol.">
        <title>Complete genome sequence of the chemolithoautotrophic marine magnetotactic coccus strain MC-1.</title>
        <authorList>
            <person name="Schubbe S."/>
            <person name="Williams T.J."/>
            <person name="Xie G."/>
            <person name="Kiss H.E."/>
            <person name="Brettin T.S."/>
            <person name="Martinez D."/>
            <person name="Ross C.A."/>
            <person name="Schuler D."/>
            <person name="Cox B.L."/>
            <person name="Nealson K.H."/>
            <person name="Bazylinski D.A."/>
        </authorList>
    </citation>
    <scope>NUCLEOTIDE SEQUENCE [LARGE SCALE GENOMIC DNA]</scope>
    <source>
        <strain evidence="10">ATCC BAA-1437 / JCM 17883 / MC-1</strain>
    </source>
</reference>
<evidence type="ECO:0000313" key="10">
    <source>
        <dbReference type="Proteomes" id="UP000002586"/>
    </source>
</evidence>
<dbReference type="GO" id="GO:0030788">
    <property type="term" value="F:precorrin-2 C20-methyltransferase activity"/>
    <property type="evidence" value="ECO:0007669"/>
    <property type="project" value="InterPro"/>
</dbReference>
<dbReference type="GO" id="GO:0032259">
    <property type="term" value="P:methylation"/>
    <property type="evidence" value="ECO:0007669"/>
    <property type="project" value="UniProtKB-KW"/>
</dbReference>
<organism evidence="9 10">
    <name type="scientific">Magnetococcus marinus (strain ATCC BAA-1437 / JCM 17883 / MC-1)</name>
    <dbReference type="NCBI Taxonomy" id="156889"/>
    <lineage>
        <taxon>Bacteria</taxon>
        <taxon>Pseudomonadati</taxon>
        <taxon>Pseudomonadota</taxon>
        <taxon>Magnetococcia</taxon>
        <taxon>Magnetococcales</taxon>
        <taxon>Magnetococcaceae</taxon>
        <taxon>Magnetococcus</taxon>
    </lineage>
</organism>
<comment type="similarity">
    <text evidence="2 7">Belongs to the precorrin methyltransferase family.</text>
</comment>
<dbReference type="GO" id="GO:0043781">
    <property type="term" value="F:cobalt-factor II C20-methyltransferase activity"/>
    <property type="evidence" value="ECO:0007669"/>
    <property type="project" value="UniProtKB-EC"/>
</dbReference>
<dbReference type="PANTHER" id="PTHR43467">
    <property type="entry name" value="COBALT-PRECORRIN-2 C(20)-METHYLTRANSFERASE"/>
    <property type="match status" value="1"/>
</dbReference>
<dbReference type="Gene3D" id="3.40.1010.10">
    <property type="entry name" value="Cobalt-precorrin-4 Transmethylase, Domain 1"/>
    <property type="match status" value="1"/>
</dbReference>
<dbReference type="OrthoDB" id="9804789at2"/>
<name>A0LCC8_MAGMM</name>
<keyword evidence="10" id="KW-1185">Reference proteome</keyword>
<dbReference type="InterPro" id="IPR014777">
    <property type="entry name" value="4pyrrole_Mease_sub1"/>
</dbReference>
<dbReference type="InterPro" id="IPR035996">
    <property type="entry name" value="4pyrrol_Methylase_sf"/>
</dbReference>
<evidence type="ECO:0000256" key="5">
    <source>
        <dbReference type="ARBA" id="ARBA00022679"/>
    </source>
</evidence>
<evidence type="ECO:0000256" key="3">
    <source>
        <dbReference type="ARBA" id="ARBA00022573"/>
    </source>
</evidence>
<evidence type="ECO:0000259" key="8">
    <source>
        <dbReference type="Pfam" id="PF00590"/>
    </source>
</evidence>
<comment type="pathway">
    <text evidence="1">Cofactor biosynthesis; adenosylcobalamin biosynthesis.</text>
</comment>
<keyword evidence="6" id="KW-0949">S-adenosyl-L-methionine</keyword>
<evidence type="ECO:0000256" key="6">
    <source>
        <dbReference type="ARBA" id="ARBA00022691"/>
    </source>
</evidence>
<evidence type="ECO:0000256" key="1">
    <source>
        <dbReference type="ARBA" id="ARBA00004953"/>
    </source>
</evidence>